<comment type="subcellular location">
    <subcellularLocation>
        <location evidence="1">Secreted</location>
    </subcellularLocation>
</comment>
<reference evidence="9" key="1">
    <citation type="submission" date="2022-03" db="EMBL/GenBank/DDBJ databases">
        <authorList>
            <person name="Sayadi A."/>
        </authorList>
    </citation>
    <scope>NUCLEOTIDE SEQUENCE</scope>
</reference>
<feature type="signal peptide" evidence="7">
    <location>
        <begin position="1"/>
        <end position="20"/>
    </location>
</feature>
<evidence type="ECO:0000256" key="7">
    <source>
        <dbReference type="SAM" id="SignalP"/>
    </source>
</evidence>
<dbReference type="FunFam" id="3.20.20.80:FF:000071">
    <property type="entry name" value="Imaginal disc growth factor"/>
    <property type="match status" value="1"/>
</dbReference>
<evidence type="ECO:0000313" key="9">
    <source>
        <dbReference type="EMBL" id="CAH1982110.1"/>
    </source>
</evidence>
<gene>
    <name evidence="9" type="ORF">ACAOBT_LOCUS14836</name>
</gene>
<dbReference type="PANTHER" id="PTHR11177:SF235">
    <property type="entry name" value="CHITINASE-LIKE PROTEIN IDGF1-RELATED"/>
    <property type="match status" value="1"/>
</dbReference>
<dbReference type="InterPro" id="IPR001223">
    <property type="entry name" value="Glyco_hydro18_cat"/>
</dbReference>
<evidence type="ECO:0000256" key="4">
    <source>
        <dbReference type="ARBA" id="ARBA00022729"/>
    </source>
</evidence>
<dbReference type="Gene3D" id="3.20.20.80">
    <property type="entry name" value="Glycosidases"/>
    <property type="match status" value="1"/>
</dbReference>
<feature type="domain" description="GH18" evidence="8">
    <location>
        <begin position="22"/>
        <end position="440"/>
    </location>
</feature>
<keyword evidence="5" id="KW-1015">Disulfide bond</keyword>
<dbReference type="GO" id="GO:0005975">
    <property type="term" value="P:carbohydrate metabolic process"/>
    <property type="evidence" value="ECO:0007669"/>
    <property type="project" value="InterPro"/>
</dbReference>
<dbReference type="SUPFAM" id="SSF54556">
    <property type="entry name" value="Chitinase insertion domain"/>
    <property type="match status" value="1"/>
</dbReference>
<dbReference type="Pfam" id="PF00704">
    <property type="entry name" value="Glyco_hydro_18"/>
    <property type="match status" value="1"/>
</dbReference>
<organism evidence="9 10">
    <name type="scientific">Acanthoscelides obtectus</name>
    <name type="common">Bean weevil</name>
    <name type="synonym">Bruchus obtectus</name>
    <dbReference type="NCBI Taxonomy" id="200917"/>
    <lineage>
        <taxon>Eukaryota</taxon>
        <taxon>Metazoa</taxon>
        <taxon>Ecdysozoa</taxon>
        <taxon>Arthropoda</taxon>
        <taxon>Hexapoda</taxon>
        <taxon>Insecta</taxon>
        <taxon>Pterygota</taxon>
        <taxon>Neoptera</taxon>
        <taxon>Endopterygota</taxon>
        <taxon>Coleoptera</taxon>
        <taxon>Polyphaga</taxon>
        <taxon>Cucujiformia</taxon>
        <taxon>Chrysomeloidea</taxon>
        <taxon>Chrysomelidae</taxon>
        <taxon>Bruchinae</taxon>
        <taxon>Bruchini</taxon>
        <taxon>Acanthoscelides</taxon>
    </lineage>
</organism>
<dbReference type="AlphaFoldDB" id="A0A9P0KSJ5"/>
<feature type="chain" id="PRO_5040473331" description="GH18 domain-containing protein" evidence="7">
    <location>
        <begin position="21"/>
        <end position="440"/>
    </location>
</feature>
<dbReference type="PROSITE" id="PS51910">
    <property type="entry name" value="GH18_2"/>
    <property type="match status" value="1"/>
</dbReference>
<protein>
    <recommendedName>
        <fullName evidence="8">GH18 domain-containing protein</fullName>
    </recommendedName>
</protein>
<dbReference type="OrthoDB" id="76388at2759"/>
<keyword evidence="4 7" id="KW-0732">Signal</keyword>
<dbReference type="SMART" id="SM00636">
    <property type="entry name" value="Glyco_18"/>
    <property type="match status" value="1"/>
</dbReference>
<proteinExistence type="inferred from homology"/>
<dbReference type="GO" id="GO:0004568">
    <property type="term" value="F:chitinase activity"/>
    <property type="evidence" value="ECO:0007669"/>
    <property type="project" value="TreeGrafter"/>
</dbReference>
<evidence type="ECO:0000256" key="5">
    <source>
        <dbReference type="ARBA" id="ARBA00023157"/>
    </source>
</evidence>
<name>A0A9P0KSJ5_ACAOB</name>
<evidence type="ECO:0000313" key="10">
    <source>
        <dbReference type="Proteomes" id="UP001152888"/>
    </source>
</evidence>
<dbReference type="InterPro" id="IPR029070">
    <property type="entry name" value="Chitinase_insertion_sf"/>
</dbReference>
<evidence type="ECO:0000256" key="6">
    <source>
        <dbReference type="ARBA" id="ARBA00023180"/>
    </source>
</evidence>
<comment type="caution">
    <text evidence="9">The sequence shown here is derived from an EMBL/GenBank/DDBJ whole genome shotgun (WGS) entry which is preliminary data.</text>
</comment>
<keyword evidence="10" id="KW-1185">Reference proteome</keyword>
<dbReference type="GO" id="GO:0006032">
    <property type="term" value="P:chitin catabolic process"/>
    <property type="evidence" value="ECO:0007669"/>
    <property type="project" value="TreeGrafter"/>
</dbReference>
<evidence type="ECO:0000259" key="8">
    <source>
        <dbReference type="PROSITE" id="PS51910"/>
    </source>
</evidence>
<dbReference type="Proteomes" id="UP001152888">
    <property type="component" value="Unassembled WGS sequence"/>
</dbReference>
<evidence type="ECO:0000256" key="2">
    <source>
        <dbReference type="ARBA" id="ARBA00006606"/>
    </source>
</evidence>
<accession>A0A9P0KSJ5</accession>
<evidence type="ECO:0000256" key="1">
    <source>
        <dbReference type="ARBA" id="ARBA00004613"/>
    </source>
</evidence>
<dbReference type="Gene3D" id="3.10.50.10">
    <property type="match status" value="1"/>
</dbReference>
<dbReference type="GO" id="GO:0008061">
    <property type="term" value="F:chitin binding"/>
    <property type="evidence" value="ECO:0007669"/>
    <property type="project" value="InterPro"/>
</dbReference>
<dbReference type="InterPro" id="IPR050314">
    <property type="entry name" value="Glycosyl_Hydrlase_18"/>
</dbReference>
<dbReference type="SUPFAM" id="SSF51445">
    <property type="entry name" value="(Trans)glycosidases"/>
    <property type="match status" value="1"/>
</dbReference>
<dbReference type="InterPro" id="IPR017853">
    <property type="entry name" value="GH"/>
</dbReference>
<comment type="similarity">
    <text evidence="2">Belongs to the glycosyl hydrolase 18 family. IDGF subfamily.</text>
</comment>
<keyword evidence="6" id="KW-0325">Glycoprotein</keyword>
<dbReference type="GO" id="GO:0005576">
    <property type="term" value="C:extracellular region"/>
    <property type="evidence" value="ECO:0007669"/>
    <property type="project" value="UniProtKB-SubCell"/>
</dbReference>
<dbReference type="InterPro" id="IPR011583">
    <property type="entry name" value="Chitinase_II/V-like_cat"/>
</dbReference>
<dbReference type="PANTHER" id="PTHR11177">
    <property type="entry name" value="CHITINASE"/>
    <property type="match status" value="1"/>
</dbReference>
<dbReference type="EMBL" id="CAKOFQ010006916">
    <property type="protein sequence ID" value="CAH1982110.1"/>
    <property type="molecule type" value="Genomic_DNA"/>
</dbReference>
<keyword evidence="3" id="KW-0964">Secreted</keyword>
<sequence>MGTKLFTTLLIVALSQFVVCEKVVFCNYEAKAHLRDGLAKFEITDIEPALQYCTHLVYGYAAINDDTLKVTPLNEQFDVIKDNYRKVTDLKKKYPKLKVLLSVGGNDDVSGEGEEKNKKYREVLETSARRLAFINSAHTLIKGFGFDGMDLAWEFPETKPKKIKSGIGAFWSSVKKTIAGESVIDENAEQHREQFSSLIKELKSTFRPDNLLVTLTVLPNVNSTVYYDPRALSQNLDFIILHAFDFYTPQRNKKLADVPAPLYELIDRRNDENVDAWVKYWLSNGAPASKLVLGIPAYGRTWHLDPESNVEELPITGLDGPGEPGPQTKEAGLLSYPEICTKVENVKGGKGGSTPSQFKKVSDSRRQGVYAYHKPTENEEEKEGLWIGYEDPESAANKALYAKSKGLAGIAVDDITLDDFRGVCGHSRYGILKSAVNALI</sequence>
<evidence type="ECO:0000256" key="3">
    <source>
        <dbReference type="ARBA" id="ARBA00022525"/>
    </source>
</evidence>